<dbReference type="RefSeq" id="WP_013778506.1">
    <property type="nucleotide sequence ID" value="NC_015519.1"/>
</dbReference>
<sequence>MSKKKIRNANKVFNFSENYADILDLFSQDDITDEDIAQYVNADLDTVRSIKHTWINEESFNTLKNPGS</sequence>
<evidence type="ECO:0000313" key="1">
    <source>
        <dbReference type="EMBL" id="CCP26307.1"/>
    </source>
</evidence>
<accession>L0S3C2</accession>
<reference evidence="2" key="1">
    <citation type="journal article" date="2013" name="Genome Announc.">
        <title>First genome sequence of a syntrophic acetate-oxidizing bacterium, Tepidanaerobacter acetatoxydans strain Re1.</title>
        <authorList>
            <person name="Manzoor S."/>
            <person name="Bongcam-Rudloff E."/>
            <person name="Schnurer A."/>
            <person name="Muller B."/>
        </authorList>
    </citation>
    <scope>NUCLEOTIDE SEQUENCE [LARGE SCALE GENOMIC DNA]</scope>
    <source>
        <strain evidence="2">Re1</strain>
    </source>
</reference>
<dbReference type="Proteomes" id="UP000010802">
    <property type="component" value="Chromosome"/>
</dbReference>
<dbReference type="STRING" id="1209989.TepRe1_1437"/>
<name>F4LVJ7_TEPAE</name>
<accession>F4LVJ7</accession>
<dbReference type="KEGG" id="tae:TepiRe1_1549"/>
<dbReference type="HOGENOM" id="CLU_2792605_0_0_9"/>
<evidence type="ECO:0008006" key="3">
    <source>
        <dbReference type="Google" id="ProtNLM"/>
    </source>
</evidence>
<organism evidence="1 2">
    <name type="scientific">Tepidanaerobacter acetatoxydans (strain DSM 21804 / JCM 16047 / Re1)</name>
    <dbReference type="NCBI Taxonomy" id="1209989"/>
    <lineage>
        <taxon>Bacteria</taxon>
        <taxon>Bacillati</taxon>
        <taxon>Bacillota</taxon>
        <taxon>Clostridia</taxon>
        <taxon>Thermosediminibacterales</taxon>
        <taxon>Tepidanaerobacteraceae</taxon>
        <taxon>Tepidanaerobacter</taxon>
    </lineage>
</organism>
<evidence type="ECO:0000313" key="2">
    <source>
        <dbReference type="Proteomes" id="UP000010802"/>
    </source>
</evidence>
<dbReference type="EMBL" id="HF563609">
    <property type="protein sequence ID" value="CCP26307.1"/>
    <property type="molecule type" value="Genomic_DNA"/>
</dbReference>
<gene>
    <name evidence="1" type="ordered locus">TEPIRE1_1549</name>
</gene>
<keyword evidence="2" id="KW-1185">Reference proteome</keyword>
<dbReference type="AlphaFoldDB" id="F4LVJ7"/>
<dbReference type="KEGG" id="tep:TepRe1_1437"/>
<dbReference type="PATRIC" id="fig|1209989.3.peg.1762"/>
<proteinExistence type="predicted"/>
<protein>
    <recommendedName>
        <fullName evidence="3">Transposase</fullName>
    </recommendedName>
</protein>